<accession>A0A8S5NWJ3</accession>
<reference evidence="1" key="1">
    <citation type="journal article" date="2021" name="Proc. Natl. Acad. Sci. U.S.A.">
        <title>A Catalog of Tens of Thousands of Viruses from Human Metagenomes Reveals Hidden Associations with Chronic Diseases.</title>
        <authorList>
            <person name="Tisza M.J."/>
            <person name="Buck C.B."/>
        </authorList>
    </citation>
    <scope>NUCLEOTIDE SEQUENCE</scope>
    <source>
        <strain evidence="1">CtTnV63</strain>
    </source>
</reference>
<name>A0A8S5NWJ3_9CAUD</name>
<evidence type="ECO:0000313" key="1">
    <source>
        <dbReference type="EMBL" id="DAD98586.1"/>
    </source>
</evidence>
<dbReference type="EMBL" id="BK015264">
    <property type="protein sequence ID" value="DAD98586.1"/>
    <property type="molecule type" value="Genomic_DNA"/>
</dbReference>
<organism evidence="1">
    <name type="scientific">Siphoviridae sp. ctTnV63</name>
    <dbReference type="NCBI Taxonomy" id="2825523"/>
    <lineage>
        <taxon>Viruses</taxon>
        <taxon>Duplodnaviria</taxon>
        <taxon>Heunggongvirae</taxon>
        <taxon>Uroviricota</taxon>
        <taxon>Caudoviricetes</taxon>
    </lineage>
</organism>
<sequence>MTEIYIIEQLTKWINQFGDSSGSINSFIHTYSPSYEDSMIILWVLEERKREQK</sequence>
<protein>
    <submittedName>
        <fullName evidence="1">Uncharacterized protein</fullName>
    </submittedName>
</protein>
<proteinExistence type="predicted"/>